<sequence length="173" mass="18422">MERVGTDSLLSKFSVQALRFGTSLLPFRLNGGRDGDPPDRKTPCHDAFCCHIKLLICCKTAAIAALDDKLFLSSFLISVVEKPTSSLGRDSWFSTVLCAVAAKGFLMPEGFQFRFIDVEAFPQTQGCCCSSSSTTRVGFEEIVIGSHGGGKMEVGLLCGGGGVEVGLLRNGGF</sequence>
<comment type="caution">
    <text evidence="1">The sequence shown here is derived from an EMBL/GenBank/DDBJ whole genome shotgun (WGS) entry which is preliminary data.</text>
</comment>
<keyword evidence="2" id="KW-1185">Reference proteome</keyword>
<organism evidence="1 2">
    <name type="scientific">Forsythia ovata</name>
    <dbReference type="NCBI Taxonomy" id="205694"/>
    <lineage>
        <taxon>Eukaryota</taxon>
        <taxon>Viridiplantae</taxon>
        <taxon>Streptophyta</taxon>
        <taxon>Embryophyta</taxon>
        <taxon>Tracheophyta</taxon>
        <taxon>Spermatophyta</taxon>
        <taxon>Magnoliopsida</taxon>
        <taxon>eudicotyledons</taxon>
        <taxon>Gunneridae</taxon>
        <taxon>Pentapetalae</taxon>
        <taxon>asterids</taxon>
        <taxon>lamiids</taxon>
        <taxon>Lamiales</taxon>
        <taxon>Oleaceae</taxon>
        <taxon>Forsythieae</taxon>
        <taxon>Forsythia</taxon>
    </lineage>
</organism>
<proteinExistence type="predicted"/>
<evidence type="ECO:0000313" key="1">
    <source>
        <dbReference type="EMBL" id="KAL2495370.1"/>
    </source>
</evidence>
<gene>
    <name evidence="1" type="ORF">Fot_39127</name>
</gene>
<reference evidence="2" key="1">
    <citation type="submission" date="2024-07" db="EMBL/GenBank/DDBJ databases">
        <title>Two chromosome-level genome assemblies of Korean endemic species Abeliophyllum distichum and Forsythia ovata (Oleaceae).</title>
        <authorList>
            <person name="Jang H."/>
        </authorList>
    </citation>
    <scope>NUCLEOTIDE SEQUENCE [LARGE SCALE GENOMIC DNA]</scope>
</reference>
<dbReference type="AlphaFoldDB" id="A0ABD1S3R8"/>
<dbReference type="Proteomes" id="UP001604277">
    <property type="component" value="Unassembled WGS sequence"/>
</dbReference>
<dbReference type="EMBL" id="JBFOLJ010000011">
    <property type="protein sequence ID" value="KAL2495370.1"/>
    <property type="molecule type" value="Genomic_DNA"/>
</dbReference>
<accession>A0ABD1S3R8</accession>
<evidence type="ECO:0000313" key="2">
    <source>
        <dbReference type="Proteomes" id="UP001604277"/>
    </source>
</evidence>
<protein>
    <submittedName>
        <fullName evidence="1">Uncharacterized protein</fullName>
    </submittedName>
</protein>
<name>A0ABD1S3R8_9LAMI</name>